<dbReference type="PANTHER" id="PTHR44591">
    <property type="entry name" value="STRESS RESPONSE REGULATOR PROTEIN 1"/>
    <property type="match status" value="1"/>
</dbReference>
<name>A0A8T7LZA9_9CHLR</name>
<dbReference type="AlphaFoldDB" id="A0A8T7LZA9"/>
<dbReference type="InterPro" id="IPR001789">
    <property type="entry name" value="Sig_transdc_resp-reg_receiver"/>
</dbReference>
<dbReference type="RefSeq" id="WP_341468076.1">
    <property type="nucleotide sequence ID" value="NZ_CP128399.1"/>
</dbReference>
<organism evidence="4 6">
    <name type="scientific">Candidatus Chlorohelix allophototropha</name>
    <dbReference type="NCBI Taxonomy" id="3003348"/>
    <lineage>
        <taxon>Bacteria</taxon>
        <taxon>Bacillati</taxon>
        <taxon>Chloroflexota</taxon>
        <taxon>Chloroflexia</taxon>
        <taxon>Candidatus Chloroheliales</taxon>
        <taxon>Candidatus Chloroheliaceae</taxon>
        <taxon>Candidatus Chlorohelix</taxon>
    </lineage>
</organism>
<reference evidence="5" key="2">
    <citation type="journal article" date="2024" name="Nature">
        <title>Anoxygenic phototroph of the Chloroflexota uses a type I reaction centre.</title>
        <authorList>
            <person name="Tsuji J.M."/>
            <person name="Shaw N.A."/>
            <person name="Nagashima S."/>
            <person name="Venkiteswaran J.J."/>
            <person name="Schiff S.L."/>
            <person name="Watanabe T."/>
            <person name="Fukui M."/>
            <person name="Hanada S."/>
            <person name="Tank M."/>
            <person name="Neufeld J.D."/>
        </authorList>
    </citation>
    <scope>NUCLEOTIDE SEQUENCE</scope>
    <source>
        <strain evidence="5">L227-S17</strain>
    </source>
</reference>
<evidence type="ECO:0000256" key="2">
    <source>
        <dbReference type="PROSITE-ProRule" id="PRU00169"/>
    </source>
</evidence>
<dbReference type="PANTHER" id="PTHR44591:SF3">
    <property type="entry name" value="RESPONSE REGULATORY DOMAIN-CONTAINING PROTEIN"/>
    <property type="match status" value="1"/>
</dbReference>
<keyword evidence="1 2" id="KW-0597">Phosphoprotein</keyword>
<accession>A0A8T7LZA9</accession>
<evidence type="ECO:0000313" key="5">
    <source>
        <dbReference type="EMBL" id="WJW66195.1"/>
    </source>
</evidence>
<protein>
    <submittedName>
        <fullName evidence="4">Response regulator</fullName>
    </submittedName>
</protein>
<evidence type="ECO:0000313" key="6">
    <source>
        <dbReference type="Proteomes" id="UP000521676"/>
    </source>
</evidence>
<dbReference type="Pfam" id="PF00072">
    <property type="entry name" value="Response_reg"/>
    <property type="match status" value="1"/>
</dbReference>
<dbReference type="SMART" id="SM00448">
    <property type="entry name" value="REC"/>
    <property type="match status" value="1"/>
</dbReference>
<dbReference type="EMBL" id="CP128399">
    <property type="protein sequence ID" value="WJW66195.1"/>
    <property type="molecule type" value="Genomic_DNA"/>
</dbReference>
<dbReference type="PROSITE" id="PS50110">
    <property type="entry name" value="RESPONSE_REGULATORY"/>
    <property type="match status" value="1"/>
</dbReference>
<dbReference type="InterPro" id="IPR050595">
    <property type="entry name" value="Bact_response_regulator"/>
</dbReference>
<dbReference type="Gene3D" id="3.40.50.2300">
    <property type="match status" value="1"/>
</dbReference>
<evidence type="ECO:0000256" key="1">
    <source>
        <dbReference type="ARBA" id="ARBA00022553"/>
    </source>
</evidence>
<dbReference type="Proteomes" id="UP000521676">
    <property type="component" value="Unassembled WGS sequence"/>
</dbReference>
<dbReference type="SUPFAM" id="SSF52172">
    <property type="entry name" value="CheY-like"/>
    <property type="match status" value="1"/>
</dbReference>
<dbReference type="InterPro" id="IPR011006">
    <property type="entry name" value="CheY-like_superfamily"/>
</dbReference>
<evidence type="ECO:0000313" key="4">
    <source>
        <dbReference type="EMBL" id="NWJ44301.1"/>
    </source>
</evidence>
<dbReference type="GO" id="GO:0000160">
    <property type="term" value="P:phosphorelay signal transduction system"/>
    <property type="evidence" value="ECO:0007669"/>
    <property type="project" value="InterPro"/>
</dbReference>
<reference evidence="4 6" key="1">
    <citation type="submission" date="2020-06" db="EMBL/GenBank/DDBJ databases">
        <title>Anoxygenic phototrophic Chloroflexota member uses a Type I reaction center.</title>
        <authorList>
            <person name="Tsuji J.M."/>
            <person name="Shaw N.A."/>
            <person name="Nagashima S."/>
            <person name="Venkiteswaran J."/>
            <person name="Schiff S.L."/>
            <person name="Hanada S."/>
            <person name="Tank M."/>
            <person name="Neufeld J.D."/>
        </authorList>
    </citation>
    <scope>NUCLEOTIDE SEQUENCE [LARGE SCALE GENOMIC DNA]</scope>
    <source>
        <strain evidence="4">L227-S17</strain>
    </source>
</reference>
<evidence type="ECO:0000259" key="3">
    <source>
        <dbReference type="PROSITE" id="PS50110"/>
    </source>
</evidence>
<sequence>MSEKMLEKILLVEDEVDIQVIAQIALERIGGFKLKVCKSGKEALQVIPDFMPDLVLLDVMMPEMDGPTTLKHMRANPLIAGIPVIFMTAKVQPQEISQYTQIGAIGVISKPFDPMMIASNIKDLWRVSNGG</sequence>
<dbReference type="Proteomes" id="UP001431572">
    <property type="component" value="Chromosome 1"/>
</dbReference>
<feature type="modified residue" description="4-aspartylphosphate" evidence="2">
    <location>
        <position position="58"/>
    </location>
</feature>
<feature type="domain" description="Response regulatory" evidence="3">
    <location>
        <begin position="8"/>
        <end position="125"/>
    </location>
</feature>
<dbReference type="EMBL" id="JACATZ010000001">
    <property type="protein sequence ID" value="NWJ44301.1"/>
    <property type="molecule type" value="Genomic_DNA"/>
</dbReference>
<keyword evidence="7" id="KW-1185">Reference proteome</keyword>
<proteinExistence type="predicted"/>
<evidence type="ECO:0000313" key="7">
    <source>
        <dbReference type="Proteomes" id="UP001431572"/>
    </source>
</evidence>
<gene>
    <name evidence="4" type="ORF">HXX08_00335</name>
    <name evidence="5" type="ORF">OZ401_001986</name>
</gene>